<evidence type="ECO:0000313" key="2">
    <source>
        <dbReference type="Proteomes" id="UP000565262"/>
    </source>
</evidence>
<evidence type="ECO:0000313" key="1">
    <source>
        <dbReference type="EMBL" id="MBB1485810.1"/>
    </source>
</evidence>
<gene>
    <name evidence="1" type="ORF">H4O21_04185</name>
</gene>
<sequence>MSENFSLKELLPKIKPDNHYLSIPSANYDSYIEDLNKIINKLKAVTTEYKAKELIDKKLQFNTKKFNEAQFIQTACELTSMNELLSRNDISFNYEEQVTPPQDIDFSIKIKNRKINVEVKCPSYQPENKEDITLKSVGRIKDRVALDNTIKKISDIIEGSGKKICIEKSMDNKLKDYLKSAQRKLKNSNESDTNILIVCCDNAIDMMRWFLYLHGSQGLFTENSFVDRIEYNRVDYVLLTNIFHRHNKYFDNTIITDHWKLSKSFNLLYPNKLSSRNIEHKDCNGDLDFVSDLFPNYSRQFVEYLNNKNDDPTENSYHIMDIALFSDKYRDNGIFHFKESKG</sequence>
<proteinExistence type="predicted"/>
<dbReference type="RefSeq" id="WP_182807600.1">
    <property type="nucleotide sequence ID" value="NZ_JACJFM010000004.1"/>
</dbReference>
<dbReference type="AlphaFoldDB" id="A0A839IM69"/>
<comment type="caution">
    <text evidence="1">The sequence shown here is derived from an EMBL/GenBank/DDBJ whole genome shotgun (WGS) entry which is preliminary data.</text>
</comment>
<reference evidence="1 2" key="1">
    <citation type="submission" date="2020-08" db="EMBL/GenBank/DDBJ databases">
        <title>Oceanospirillum sp. nov. isolated from marine sediment.</title>
        <authorList>
            <person name="Ji X."/>
        </authorList>
    </citation>
    <scope>NUCLEOTIDE SEQUENCE [LARGE SCALE GENOMIC DNA]</scope>
    <source>
        <strain evidence="1 2">D5</strain>
    </source>
</reference>
<name>A0A839IM69_9GAMM</name>
<dbReference type="EMBL" id="JACJFM010000004">
    <property type="protein sequence ID" value="MBB1485810.1"/>
    <property type="molecule type" value="Genomic_DNA"/>
</dbReference>
<protein>
    <submittedName>
        <fullName evidence="1">Uncharacterized protein</fullName>
    </submittedName>
</protein>
<dbReference type="Proteomes" id="UP000565262">
    <property type="component" value="Unassembled WGS sequence"/>
</dbReference>
<organism evidence="1 2">
    <name type="scientific">Oceanospirillum sediminis</name>
    <dbReference type="NCBI Taxonomy" id="2760088"/>
    <lineage>
        <taxon>Bacteria</taxon>
        <taxon>Pseudomonadati</taxon>
        <taxon>Pseudomonadota</taxon>
        <taxon>Gammaproteobacteria</taxon>
        <taxon>Oceanospirillales</taxon>
        <taxon>Oceanospirillaceae</taxon>
        <taxon>Oceanospirillum</taxon>
    </lineage>
</organism>
<accession>A0A839IM69</accession>
<keyword evidence="2" id="KW-1185">Reference proteome</keyword>